<dbReference type="Proteomes" id="UP000006620">
    <property type="component" value="Chromosome"/>
</dbReference>
<reference evidence="2" key="1">
    <citation type="submission" date="2011-06" db="EMBL/GenBank/DDBJ databases">
        <title>Complete genome sequence of Paenibacillus mucilaginosus KNP414.</title>
        <authorList>
            <person name="Wang J."/>
            <person name="Hu S."/>
            <person name="Hu X."/>
            <person name="Zhang B."/>
            <person name="Dong D."/>
            <person name="Zhang S."/>
            <person name="Zhao K."/>
            <person name="Wu D."/>
        </authorList>
    </citation>
    <scope>NUCLEOTIDE SEQUENCE [LARGE SCALE GENOMIC DNA]</scope>
    <source>
        <strain evidence="2">KNP414</strain>
    </source>
</reference>
<gene>
    <name evidence="1" type="ordered locus">KNP414_01895</name>
</gene>
<protein>
    <recommendedName>
        <fullName evidence="3">DUF2338 domain-containing protein</fullName>
    </recommendedName>
</protein>
<evidence type="ECO:0000313" key="2">
    <source>
        <dbReference type="Proteomes" id="UP000006620"/>
    </source>
</evidence>
<evidence type="ECO:0000313" key="1">
    <source>
        <dbReference type="EMBL" id="AEI40457.1"/>
    </source>
</evidence>
<dbReference type="AlphaFoldDB" id="F8FR19"/>
<dbReference type="PATRIC" id="fig|1036673.3.peg.1691"/>
<dbReference type="HOGENOM" id="CLU_637619_0_0_9"/>
<proteinExistence type="predicted"/>
<reference evidence="1 2" key="2">
    <citation type="journal article" date="2013" name="Genome Announc.">
        <title>Genome Sequence of Growth-Improving Paenibacillus mucilaginosus Strain KNP414.</title>
        <authorList>
            <person name="Lu J.J."/>
            <person name="Wang J.F."/>
            <person name="Hu X.F."/>
        </authorList>
    </citation>
    <scope>NUCLEOTIDE SEQUENCE [LARGE SCALE GENOMIC DNA]</scope>
    <source>
        <strain evidence="1 2">KNP414</strain>
    </source>
</reference>
<dbReference type="KEGG" id="pms:KNP414_01895"/>
<organism evidence="1 2">
    <name type="scientific">Paenibacillus mucilaginosus (strain KNP414)</name>
    <dbReference type="NCBI Taxonomy" id="1036673"/>
    <lineage>
        <taxon>Bacteria</taxon>
        <taxon>Bacillati</taxon>
        <taxon>Bacillota</taxon>
        <taxon>Bacilli</taxon>
        <taxon>Bacillales</taxon>
        <taxon>Paenibacillaceae</taxon>
        <taxon>Paenibacillus</taxon>
    </lineage>
</organism>
<dbReference type="EMBL" id="CP002869">
    <property type="protein sequence ID" value="AEI40457.1"/>
    <property type="molecule type" value="Genomic_DNA"/>
</dbReference>
<accession>F8FR19</accession>
<dbReference type="Pfam" id="PF10100">
    <property type="entry name" value="Staph_opine_DH"/>
    <property type="match status" value="1"/>
</dbReference>
<evidence type="ECO:0008006" key="3">
    <source>
        <dbReference type="Google" id="ProtNLM"/>
    </source>
</evidence>
<sequence length="440" mass="50078">MMSSFNRVLILGTGPASVQLAVTLKNKWNCCIGIAGRESVRSEPFFTALDESGRRVRADIQNEKHQAMQGECIVDHVFQGYGTITGEWDTLILAVTTDAYVAVLKQIHSELLKRVRCMLLLSPTFGSNRLVRHYMNGIQSSAEIISFSTYSCATRWAGPRPSHQVITTAVKKKVFVGSTHGRSPAIESLCGLYEKLGTTLEVMDSPMEAESRNISLYVHPPLFMNEISLGAVFGEDVTQKYVYKMFPEGPITQYLIRDMLAAWKEMMSILGKLQFRGINLLKFMTDDNYPVRLESLSRHDIEHFTELETIHQEYLLYIRYTSLLIDPFSEPDQEGRYFDFSAVPIRSIFVDREGYWDIPRMPKEDYYRIKIIQGIARHLNVSCPTIDKFISAYEGKLEAVAQARKGELLSDAFVIQDFAEDVKMICHEMENQIELSGELT</sequence>
<name>F8FR19_PAEMK</name>
<dbReference type="InterPro" id="IPR016935">
    <property type="entry name" value="Opine_metallophore_DH"/>
</dbReference>